<accession>A0AA37PH25</accession>
<proteinExistence type="predicted"/>
<dbReference type="Gene3D" id="2.40.50.40">
    <property type="match status" value="1"/>
</dbReference>
<name>A0AA37PH25_9PEZI</name>
<dbReference type="RefSeq" id="XP_049134398.1">
    <property type="nucleotide sequence ID" value="XM_049278441.1"/>
</dbReference>
<dbReference type="GeneID" id="73333031"/>
<evidence type="ECO:0000313" key="3">
    <source>
        <dbReference type="Proteomes" id="UP001055115"/>
    </source>
</evidence>
<organism evidence="2 3">
    <name type="scientific">Colletotrichum spaethianum</name>
    <dbReference type="NCBI Taxonomy" id="700344"/>
    <lineage>
        <taxon>Eukaryota</taxon>
        <taxon>Fungi</taxon>
        <taxon>Dikarya</taxon>
        <taxon>Ascomycota</taxon>
        <taxon>Pezizomycotina</taxon>
        <taxon>Sordariomycetes</taxon>
        <taxon>Hypocreomycetidae</taxon>
        <taxon>Glomerellales</taxon>
        <taxon>Glomerellaceae</taxon>
        <taxon>Colletotrichum</taxon>
        <taxon>Colletotrichum spaethianum species complex</taxon>
    </lineage>
</organism>
<feature type="region of interest" description="Disordered" evidence="1">
    <location>
        <begin position="129"/>
        <end position="161"/>
    </location>
</feature>
<evidence type="ECO:0008006" key="4">
    <source>
        <dbReference type="Google" id="ProtNLM"/>
    </source>
</evidence>
<gene>
    <name evidence="2" type="ORF">ColSpa_12229</name>
</gene>
<dbReference type="Proteomes" id="UP001055115">
    <property type="component" value="Unassembled WGS sequence"/>
</dbReference>
<evidence type="ECO:0000256" key="1">
    <source>
        <dbReference type="SAM" id="MobiDB-lite"/>
    </source>
</evidence>
<sequence>MADKNLWHVLEVEKHKQTSHGNVCLYISWIGSPERSWEPESRMMRVARAIVEDYWIAKGGRDKVMKSVAVRPNRRRRRFRNAAAAWETSVNAQAGEMRPDRPTAWKRDFDGHQKLGEVADEVALAVLEAGRSPARTERVAHEDEQPANSDMQPPRKRRRLS</sequence>
<dbReference type="AlphaFoldDB" id="A0AA37PH25"/>
<reference evidence="2 3" key="1">
    <citation type="submission" date="2022-03" db="EMBL/GenBank/DDBJ databases">
        <title>Genome data of Colletotrichum spp.</title>
        <authorList>
            <person name="Utami Y.D."/>
            <person name="Hiruma K."/>
        </authorList>
    </citation>
    <scope>NUCLEOTIDE SEQUENCE [LARGE SCALE GENOMIC DNA]</scope>
    <source>
        <strain evidence="2 3">MAFF 239500</strain>
    </source>
</reference>
<feature type="compositionally biased region" description="Basic and acidic residues" evidence="1">
    <location>
        <begin position="134"/>
        <end position="144"/>
    </location>
</feature>
<evidence type="ECO:0000313" key="2">
    <source>
        <dbReference type="EMBL" id="GKT52048.1"/>
    </source>
</evidence>
<comment type="caution">
    <text evidence="2">The sequence shown here is derived from an EMBL/GenBank/DDBJ whole genome shotgun (WGS) entry which is preliminary data.</text>
</comment>
<protein>
    <recommendedName>
        <fullName evidence="4">Chromo domain-containing protein</fullName>
    </recommendedName>
</protein>
<keyword evidence="3" id="KW-1185">Reference proteome</keyword>
<dbReference type="EMBL" id="BQXU01000059">
    <property type="protein sequence ID" value="GKT52048.1"/>
    <property type="molecule type" value="Genomic_DNA"/>
</dbReference>